<reference evidence="1 2" key="1">
    <citation type="submission" date="2018-09" db="EMBL/GenBank/DDBJ databases">
        <title>Genomic Encyclopedia of Archaeal and Bacterial Type Strains, Phase II (KMG-II): from individual species to whole genera.</title>
        <authorList>
            <person name="Goeker M."/>
        </authorList>
    </citation>
    <scope>NUCLEOTIDE SEQUENCE [LARGE SCALE GENOMIC DNA]</scope>
    <source>
        <strain evidence="1 2">DSM 13151</strain>
    </source>
</reference>
<comment type="caution">
    <text evidence="1">The sequence shown here is derived from an EMBL/GenBank/DDBJ whole genome shotgun (WGS) entry which is preliminary data.</text>
</comment>
<gene>
    <name evidence="1" type="ORF">ATJ93_2491</name>
</gene>
<accession>A0A3R7DDP3</accession>
<evidence type="ECO:0000313" key="1">
    <source>
        <dbReference type="EMBL" id="RKD95630.1"/>
    </source>
</evidence>
<organism evidence="1 2">
    <name type="scientific">Halopiger aswanensis</name>
    <dbReference type="NCBI Taxonomy" id="148449"/>
    <lineage>
        <taxon>Archaea</taxon>
        <taxon>Methanobacteriati</taxon>
        <taxon>Methanobacteriota</taxon>
        <taxon>Stenosarchaea group</taxon>
        <taxon>Halobacteria</taxon>
        <taxon>Halobacteriales</taxon>
        <taxon>Natrialbaceae</taxon>
        <taxon>Halopiger</taxon>
    </lineage>
</organism>
<dbReference type="EMBL" id="RAPO01000002">
    <property type="protein sequence ID" value="RKD95630.1"/>
    <property type="molecule type" value="Genomic_DNA"/>
</dbReference>
<name>A0A3R7DDP3_9EURY</name>
<protein>
    <submittedName>
        <fullName evidence="1">Uncharacterized protein</fullName>
    </submittedName>
</protein>
<evidence type="ECO:0000313" key="2">
    <source>
        <dbReference type="Proteomes" id="UP000283805"/>
    </source>
</evidence>
<sequence length="53" mass="5980">MVLHMIEINHTPRYIYFPLNSADPVAIEEKPTDATVEVKLYEVELAAHSGAVR</sequence>
<dbReference type="Proteomes" id="UP000283805">
    <property type="component" value="Unassembled WGS sequence"/>
</dbReference>
<dbReference type="AlphaFoldDB" id="A0A3R7DDP3"/>
<keyword evidence="2" id="KW-1185">Reference proteome</keyword>
<proteinExistence type="predicted"/>